<dbReference type="InterPro" id="IPR001294">
    <property type="entry name" value="Phytochrome"/>
</dbReference>
<evidence type="ECO:0000256" key="5">
    <source>
        <dbReference type="ARBA" id="ARBA00022553"/>
    </source>
</evidence>
<dbReference type="SUPFAM" id="SSF52172">
    <property type="entry name" value="CheY-like"/>
    <property type="match status" value="1"/>
</dbReference>
<dbReference type="GO" id="GO:0005524">
    <property type="term" value="F:ATP binding"/>
    <property type="evidence" value="ECO:0007669"/>
    <property type="project" value="UniProtKB-KW"/>
</dbReference>
<dbReference type="PROSITE" id="PS50110">
    <property type="entry name" value="RESPONSE_REGULATORY"/>
    <property type="match status" value="1"/>
</dbReference>
<feature type="region of interest" description="Disordered" evidence="14">
    <location>
        <begin position="719"/>
        <end position="745"/>
    </location>
</feature>
<dbReference type="PANTHER" id="PTHR41523:SF7">
    <property type="entry name" value="HISTIDINE KINASE"/>
    <property type="match status" value="1"/>
</dbReference>
<dbReference type="Gene3D" id="3.30.450.20">
    <property type="entry name" value="PAS domain"/>
    <property type="match status" value="1"/>
</dbReference>
<proteinExistence type="predicted"/>
<dbReference type="Pfam" id="PF07536">
    <property type="entry name" value="HWE_HK"/>
    <property type="match status" value="1"/>
</dbReference>
<name>A0A4V3A7A5_9HYPH</name>
<dbReference type="Gene3D" id="3.30.565.10">
    <property type="entry name" value="Histidine kinase-like ATPase, C-terminal domain"/>
    <property type="match status" value="1"/>
</dbReference>
<dbReference type="InterPro" id="IPR009219">
    <property type="entry name" value="Bactrphtchr_CheY"/>
</dbReference>
<keyword evidence="9" id="KW-0418">Kinase</keyword>
<dbReference type="Pfam" id="PF08446">
    <property type="entry name" value="PAS_2"/>
    <property type="match status" value="1"/>
</dbReference>
<dbReference type="InterPro" id="IPR011006">
    <property type="entry name" value="CheY-like_superfamily"/>
</dbReference>
<protein>
    <recommendedName>
        <fullName evidence="3">Blue-light-activated histidine kinase</fullName>
        <ecNumber evidence="2">2.7.13.3</ecNumber>
    </recommendedName>
</protein>
<keyword evidence="4" id="KW-0600">Photoreceptor protein</keyword>
<dbReference type="Pfam" id="PF00072">
    <property type="entry name" value="Response_reg"/>
    <property type="match status" value="1"/>
</dbReference>
<dbReference type="AlphaFoldDB" id="A0A4V3A7A5"/>
<dbReference type="PANTHER" id="PTHR41523">
    <property type="entry name" value="TWO-COMPONENT SYSTEM SENSOR PROTEIN"/>
    <property type="match status" value="1"/>
</dbReference>
<evidence type="ECO:0000256" key="1">
    <source>
        <dbReference type="ARBA" id="ARBA00000085"/>
    </source>
</evidence>
<dbReference type="InterPro" id="IPR000014">
    <property type="entry name" value="PAS"/>
</dbReference>
<evidence type="ECO:0000256" key="10">
    <source>
        <dbReference type="ARBA" id="ARBA00022840"/>
    </source>
</evidence>
<dbReference type="InterPro" id="IPR011102">
    <property type="entry name" value="Sig_transdc_His_kinase_HWE"/>
</dbReference>
<dbReference type="SUPFAM" id="SSF55785">
    <property type="entry name" value="PYP-like sensor domain (PAS domain)"/>
    <property type="match status" value="1"/>
</dbReference>
<dbReference type="InterPro" id="IPR043150">
    <property type="entry name" value="Phytochrome_PHY_sf"/>
</dbReference>
<dbReference type="GO" id="GO:0000160">
    <property type="term" value="P:phosphorelay signal transduction system"/>
    <property type="evidence" value="ECO:0007669"/>
    <property type="project" value="InterPro"/>
</dbReference>
<dbReference type="InterPro" id="IPR035965">
    <property type="entry name" value="PAS-like_dom_sf"/>
</dbReference>
<comment type="caution">
    <text evidence="17">The sequence shown here is derived from an EMBL/GenBank/DDBJ whole genome shotgun (WGS) entry which is preliminary data.</text>
</comment>
<keyword evidence="6" id="KW-0716">Sensory transduction</keyword>
<evidence type="ECO:0000256" key="7">
    <source>
        <dbReference type="ARBA" id="ARBA00022679"/>
    </source>
</evidence>
<keyword evidence="10" id="KW-0067">ATP-binding</keyword>
<dbReference type="PIRSF" id="PIRSF036397">
    <property type="entry name" value="Bactrphtchrm_rec"/>
    <property type="match status" value="1"/>
</dbReference>
<feature type="domain" description="Phytochrome chromophore attachment site" evidence="15">
    <location>
        <begin position="150"/>
        <end position="311"/>
    </location>
</feature>
<keyword evidence="8" id="KW-0547">Nucleotide-binding</keyword>
<evidence type="ECO:0000256" key="3">
    <source>
        <dbReference type="ARBA" id="ARBA00021740"/>
    </source>
</evidence>
<dbReference type="InterPro" id="IPR001789">
    <property type="entry name" value="Sig_transdc_resp-reg_receiver"/>
</dbReference>
<dbReference type="Proteomes" id="UP000295131">
    <property type="component" value="Unassembled WGS sequence"/>
</dbReference>
<dbReference type="OrthoDB" id="9760752at2"/>
<keyword evidence="11" id="KW-0157">Chromophore</keyword>
<dbReference type="GO" id="GO:0004673">
    <property type="term" value="F:protein histidine kinase activity"/>
    <property type="evidence" value="ECO:0007669"/>
    <property type="project" value="UniProtKB-EC"/>
</dbReference>
<dbReference type="SMART" id="SM00448">
    <property type="entry name" value="REC"/>
    <property type="match status" value="1"/>
</dbReference>
<dbReference type="SMART" id="SM00065">
    <property type="entry name" value="GAF"/>
    <property type="match status" value="1"/>
</dbReference>
<keyword evidence="18" id="KW-1185">Reference proteome</keyword>
<evidence type="ECO:0000256" key="14">
    <source>
        <dbReference type="SAM" id="MobiDB-lite"/>
    </source>
</evidence>
<dbReference type="SUPFAM" id="SSF55781">
    <property type="entry name" value="GAF domain-like"/>
    <property type="match status" value="2"/>
</dbReference>
<dbReference type="CDD" id="cd00130">
    <property type="entry name" value="PAS"/>
    <property type="match status" value="1"/>
</dbReference>
<feature type="domain" description="Response regulatory" evidence="16">
    <location>
        <begin position="755"/>
        <end position="866"/>
    </location>
</feature>
<dbReference type="InterPro" id="IPR003018">
    <property type="entry name" value="GAF"/>
</dbReference>
<evidence type="ECO:0000256" key="13">
    <source>
        <dbReference type="PROSITE-ProRule" id="PRU00169"/>
    </source>
</evidence>
<dbReference type="InterPro" id="IPR016132">
    <property type="entry name" value="Phyto_chromo_attachment"/>
</dbReference>
<evidence type="ECO:0000256" key="6">
    <source>
        <dbReference type="ARBA" id="ARBA00022606"/>
    </source>
</evidence>
<dbReference type="Pfam" id="PF01590">
    <property type="entry name" value="GAF"/>
    <property type="match status" value="1"/>
</dbReference>
<evidence type="ECO:0000259" key="16">
    <source>
        <dbReference type="PROSITE" id="PS50110"/>
    </source>
</evidence>
<dbReference type="InterPro" id="IPR029016">
    <property type="entry name" value="GAF-like_dom_sf"/>
</dbReference>
<dbReference type="Gene3D" id="3.40.50.2300">
    <property type="match status" value="1"/>
</dbReference>
<keyword evidence="5 13" id="KW-0597">Phosphoprotein</keyword>
<evidence type="ECO:0000259" key="15">
    <source>
        <dbReference type="PROSITE" id="PS50046"/>
    </source>
</evidence>
<evidence type="ECO:0000256" key="2">
    <source>
        <dbReference type="ARBA" id="ARBA00012438"/>
    </source>
</evidence>
<dbReference type="Pfam" id="PF00360">
    <property type="entry name" value="PHY"/>
    <property type="match status" value="1"/>
</dbReference>
<evidence type="ECO:0000256" key="4">
    <source>
        <dbReference type="ARBA" id="ARBA00022543"/>
    </source>
</evidence>
<dbReference type="GO" id="GO:0006355">
    <property type="term" value="P:regulation of DNA-templated transcription"/>
    <property type="evidence" value="ECO:0007669"/>
    <property type="project" value="InterPro"/>
</dbReference>
<dbReference type="SMART" id="SM00911">
    <property type="entry name" value="HWE_HK"/>
    <property type="match status" value="1"/>
</dbReference>
<feature type="modified residue" description="4-aspartylphosphate" evidence="13">
    <location>
        <position position="805"/>
    </location>
</feature>
<evidence type="ECO:0000313" key="18">
    <source>
        <dbReference type="Proteomes" id="UP000295131"/>
    </source>
</evidence>
<dbReference type="PROSITE" id="PS50046">
    <property type="entry name" value="PHYTOCHROME_2"/>
    <property type="match status" value="1"/>
</dbReference>
<evidence type="ECO:0000313" key="17">
    <source>
        <dbReference type="EMBL" id="TDH38015.1"/>
    </source>
</evidence>
<keyword evidence="12" id="KW-0675">Receptor</keyword>
<keyword evidence="7" id="KW-0808">Transferase</keyword>
<accession>A0A4V3A7A5</accession>
<dbReference type="GO" id="GO:0009584">
    <property type="term" value="P:detection of visible light"/>
    <property type="evidence" value="ECO:0007669"/>
    <property type="project" value="InterPro"/>
</dbReference>
<comment type="catalytic activity">
    <reaction evidence="1">
        <text>ATP + protein L-histidine = ADP + protein N-phospho-L-histidine.</text>
        <dbReference type="EC" id="2.7.13.3"/>
    </reaction>
</comment>
<reference evidence="17 18" key="1">
    <citation type="journal article" date="2013" name="Int. J. Syst. Evol. Microbiol.">
        <title>Hoeflea suaedae sp. nov., an endophytic bacterium isolated from the root of the halophyte Suaeda maritima.</title>
        <authorList>
            <person name="Chung E.J."/>
            <person name="Park J.A."/>
            <person name="Pramanik P."/>
            <person name="Bibi F."/>
            <person name="Jeon C.O."/>
            <person name="Chung Y.R."/>
        </authorList>
    </citation>
    <scope>NUCLEOTIDE SEQUENCE [LARGE SCALE GENOMIC DNA]</scope>
    <source>
        <strain evidence="17 18">YC6898</strain>
    </source>
</reference>
<dbReference type="GO" id="GO:0009881">
    <property type="term" value="F:photoreceptor activity"/>
    <property type="evidence" value="ECO:0007669"/>
    <property type="project" value="UniProtKB-KW"/>
</dbReference>
<dbReference type="InterPro" id="IPR036890">
    <property type="entry name" value="HATPase_C_sf"/>
</dbReference>
<dbReference type="InterPro" id="IPR013654">
    <property type="entry name" value="PAS_2"/>
</dbReference>
<organism evidence="17 18">
    <name type="scientific">Pseudohoeflea suaedae</name>
    <dbReference type="NCBI Taxonomy" id="877384"/>
    <lineage>
        <taxon>Bacteria</taxon>
        <taxon>Pseudomonadati</taxon>
        <taxon>Pseudomonadota</taxon>
        <taxon>Alphaproteobacteria</taxon>
        <taxon>Hyphomicrobiales</taxon>
        <taxon>Rhizobiaceae</taxon>
        <taxon>Pseudohoeflea</taxon>
    </lineage>
</organism>
<gene>
    <name evidence="17" type="ORF">E2A64_02465</name>
</gene>
<evidence type="ECO:0000256" key="12">
    <source>
        <dbReference type="ARBA" id="ARBA00023170"/>
    </source>
</evidence>
<dbReference type="InterPro" id="IPR013515">
    <property type="entry name" value="Phytochrome_cen-reg"/>
</dbReference>
<dbReference type="EC" id="2.7.13.3" evidence="2"/>
<evidence type="ECO:0000256" key="9">
    <source>
        <dbReference type="ARBA" id="ARBA00022777"/>
    </source>
</evidence>
<dbReference type="Gene3D" id="3.30.450.270">
    <property type="match status" value="1"/>
</dbReference>
<evidence type="ECO:0000256" key="11">
    <source>
        <dbReference type="ARBA" id="ARBA00022991"/>
    </source>
</evidence>
<evidence type="ECO:0000256" key="8">
    <source>
        <dbReference type="ARBA" id="ARBA00022741"/>
    </source>
</evidence>
<dbReference type="PRINTS" id="PR01033">
    <property type="entry name" value="PHYTOCHROME"/>
</dbReference>
<dbReference type="Gene3D" id="3.30.450.40">
    <property type="match status" value="1"/>
</dbReference>
<sequence>MNVTSAPGGAVDLSNCDREPIHLLGRVQEFGFLVATTSDWMISDISENAGDFISRQPEELLGEHISSLLAPDVIHTLRNRLQNLRDGSLPDVVSNMPLAQVGAAGRFDISVHISGSKIVLEFEPHEDLTEAGRTIADVQQAIQRISQMESVEQILKYATRFVAALTDFDRVMGYVFRSDGSGEVLAEAHSPGMEPFLGLRYPATDIPAQARALYIRNPVRSIGNTANIGADILPRPTRAEEYLDLSNAVLRSVSPIHLEYLQNMRVGASLSISLIVDGKLWGLLACHHNEPKHLPQVFRNSLVLFGQMLSLLIAGKLNADDRAYHVQANELINSFSRSAATSGEVAQTLIDRSELAMKLMSADGMAVASHGQLAVHGRTPREEAIQAIIKRLNILPPGKVFATSELGSLSPDFRKFADDAAGMLSIPISKAPRDYILFFRGEVLKKVKWAGNPEKPATFGPNGARLTPRKSFESWQSIVEGQSEEWQQAEISAAEQFRVTVLEVVLRMAEETAAERRKASEKQELLIAELNHRVRNILGLVRSLIVQTSTNAVSTTEFAAELESRVHSLARAHDQITRHNWSAASLRGLLSTEAEAYLLEKADRIQVNGDDIFLVPAAYSTVALVLHEMMTNSAKYGALSDSGGTVSVEVKLQKDGSVDLLWEETGGPTVKAPTRRGFGTTIIERSIPFELAGRADVDYDPSGVKARFWLPHDHVRREGMTAESQKSTAASRLDQPPGSRSATIAGDAEGWFPKSILLVEDNLIIAMDTEKVLLELGADRVATCAHESEAFAEIRKSQPDFAILDINLGSHTSVKVAEQLGKLGVPFVFASGYGDAKPLAGMPEDVYVLSKPYDKQGLEKAVYSAFSSGAAL</sequence>
<dbReference type="EMBL" id="SMSI01000001">
    <property type="protein sequence ID" value="TDH38015.1"/>
    <property type="molecule type" value="Genomic_DNA"/>
</dbReference>
<dbReference type="RefSeq" id="WP_133282851.1">
    <property type="nucleotide sequence ID" value="NZ_SMSI01000001.1"/>
</dbReference>